<evidence type="ECO:0000256" key="1">
    <source>
        <dbReference type="ARBA" id="ARBA00000085"/>
    </source>
</evidence>
<dbReference type="GO" id="GO:0005524">
    <property type="term" value="F:ATP binding"/>
    <property type="evidence" value="ECO:0007669"/>
    <property type="project" value="UniProtKB-KW"/>
</dbReference>
<dbReference type="AlphaFoldDB" id="A0A940MSB8"/>
<keyword evidence="5" id="KW-0418">Kinase</keyword>
<keyword evidence="3" id="KW-0808">Transferase</keyword>
<proteinExistence type="predicted"/>
<feature type="domain" description="Signal transduction histidine kinase dimerisation/phosphoacceptor" evidence="8">
    <location>
        <begin position="13"/>
        <end position="76"/>
    </location>
</feature>
<dbReference type="Proteomes" id="UP000675940">
    <property type="component" value="Unassembled WGS sequence"/>
</dbReference>
<accession>A0A940MSB8</accession>
<gene>
    <name evidence="9" type="ORF">J5474_16750</name>
</gene>
<name>A0A940MSB8_9RHOB</name>
<comment type="catalytic activity">
    <reaction evidence="1">
        <text>ATP + protein L-histidine = ADP + protein N-phospho-L-histidine.</text>
        <dbReference type="EC" id="2.7.13.3"/>
    </reaction>
</comment>
<dbReference type="SUPFAM" id="SSF47384">
    <property type="entry name" value="Homodimeric domain of signal transducing histidine kinase"/>
    <property type="match status" value="1"/>
</dbReference>
<evidence type="ECO:0000313" key="9">
    <source>
        <dbReference type="EMBL" id="MBP0484132.1"/>
    </source>
</evidence>
<dbReference type="CDD" id="cd00082">
    <property type="entry name" value="HisKA"/>
    <property type="match status" value="1"/>
</dbReference>
<dbReference type="GO" id="GO:0000155">
    <property type="term" value="F:phosphorelay sensor kinase activity"/>
    <property type="evidence" value="ECO:0007669"/>
    <property type="project" value="InterPro"/>
</dbReference>
<evidence type="ECO:0000256" key="3">
    <source>
        <dbReference type="ARBA" id="ARBA00022679"/>
    </source>
</evidence>
<protein>
    <recommendedName>
        <fullName evidence="2">histidine kinase</fullName>
        <ecNumber evidence="2">2.7.13.3</ecNumber>
    </recommendedName>
</protein>
<dbReference type="InterPro" id="IPR003661">
    <property type="entry name" value="HisK_dim/P_dom"/>
</dbReference>
<keyword evidence="6" id="KW-0067">ATP-binding</keyword>
<evidence type="ECO:0000256" key="4">
    <source>
        <dbReference type="ARBA" id="ARBA00022741"/>
    </source>
</evidence>
<dbReference type="SMART" id="SM00388">
    <property type="entry name" value="HisKA"/>
    <property type="match status" value="1"/>
</dbReference>
<evidence type="ECO:0000256" key="5">
    <source>
        <dbReference type="ARBA" id="ARBA00022777"/>
    </source>
</evidence>
<keyword evidence="7" id="KW-0902">Two-component regulatory system</keyword>
<evidence type="ECO:0000256" key="7">
    <source>
        <dbReference type="ARBA" id="ARBA00023012"/>
    </source>
</evidence>
<dbReference type="EMBL" id="JAGISH010000010">
    <property type="protein sequence ID" value="MBP0484132.1"/>
    <property type="molecule type" value="Genomic_DNA"/>
</dbReference>
<evidence type="ECO:0000256" key="2">
    <source>
        <dbReference type="ARBA" id="ARBA00012438"/>
    </source>
</evidence>
<keyword evidence="4" id="KW-0547">Nucleotide-binding</keyword>
<dbReference type="EC" id="2.7.13.3" evidence="2"/>
<organism evidence="9 10">
    <name type="scientific">Sagittula salina</name>
    <dbReference type="NCBI Taxonomy" id="2820268"/>
    <lineage>
        <taxon>Bacteria</taxon>
        <taxon>Pseudomonadati</taxon>
        <taxon>Pseudomonadota</taxon>
        <taxon>Alphaproteobacteria</taxon>
        <taxon>Rhodobacterales</taxon>
        <taxon>Roseobacteraceae</taxon>
        <taxon>Sagittula</taxon>
    </lineage>
</organism>
<dbReference type="PANTHER" id="PTHR43065">
    <property type="entry name" value="SENSOR HISTIDINE KINASE"/>
    <property type="match status" value="1"/>
</dbReference>
<evidence type="ECO:0000313" key="10">
    <source>
        <dbReference type="Proteomes" id="UP000675940"/>
    </source>
</evidence>
<sequence length="134" mass="14873">MQAQLMASRRLGDIGLLTGGIAHDFNNLLTVIQGNVQLPQELEQADTDPTQEIVKAVQHGAAMVRQLLAFARRQTLRPQVVDLTDLLGETRRTLARPNSVWGRAGRLRGSLRWPPTPAVIAKAVAWNRPPWLKN</sequence>
<dbReference type="InterPro" id="IPR036097">
    <property type="entry name" value="HisK_dim/P_sf"/>
</dbReference>
<dbReference type="Gene3D" id="1.10.287.130">
    <property type="match status" value="1"/>
</dbReference>
<dbReference type="Pfam" id="PF00512">
    <property type="entry name" value="HisKA"/>
    <property type="match status" value="1"/>
</dbReference>
<reference evidence="9" key="1">
    <citation type="submission" date="2021-03" db="EMBL/GenBank/DDBJ databases">
        <title>Sagittula salina sp. nov. strain M10.9X isolated from the marine waste.</title>
        <authorList>
            <person name="Satari L."/>
            <person name="Molina-Menor E."/>
            <person name="Vidal-Verdu A."/>
            <person name="Pascual J."/>
            <person name="Pereto J."/>
            <person name="Porcar M."/>
        </authorList>
    </citation>
    <scope>NUCLEOTIDE SEQUENCE</scope>
    <source>
        <strain evidence="9">M10.9X</strain>
    </source>
</reference>
<comment type="caution">
    <text evidence="9">The sequence shown here is derived from an EMBL/GenBank/DDBJ whole genome shotgun (WGS) entry which is preliminary data.</text>
</comment>
<evidence type="ECO:0000259" key="8">
    <source>
        <dbReference type="SMART" id="SM00388"/>
    </source>
</evidence>
<keyword evidence="10" id="KW-1185">Reference proteome</keyword>
<evidence type="ECO:0000256" key="6">
    <source>
        <dbReference type="ARBA" id="ARBA00022840"/>
    </source>
</evidence>
<dbReference type="RefSeq" id="WP_209362195.1">
    <property type="nucleotide sequence ID" value="NZ_JAGISH010000010.1"/>
</dbReference>
<dbReference type="PANTHER" id="PTHR43065:SF46">
    <property type="entry name" value="C4-DICARBOXYLATE TRANSPORT SENSOR PROTEIN DCTB"/>
    <property type="match status" value="1"/>
</dbReference>